<accession>A0A4Y2HDL9</accession>
<gene>
    <name evidence="1" type="ORF">AVEN_64631_1</name>
</gene>
<dbReference type="AlphaFoldDB" id="A0A4Y2HDL9"/>
<comment type="caution">
    <text evidence="1">The sequence shown here is derived from an EMBL/GenBank/DDBJ whole genome shotgun (WGS) entry which is preliminary data.</text>
</comment>
<protein>
    <submittedName>
        <fullName evidence="1">Uncharacterized protein</fullName>
    </submittedName>
</protein>
<proteinExistence type="predicted"/>
<name>A0A4Y2HDL9_ARAVE</name>
<dbReference type="EMBL" id="BGPR01001865">
    <property type="protein sequence ID" value="GBM63390.1"/>
    <property type="molecule type" value="Genomic_DNA"/>
</dbReference>
<reference evidence="1 2" key="1">
    <citation type="journal article" date="2019" name="Sci. Rep.">
        <title>Orb-weaving spider Araneus ventricosus genome elucidates the spidroin gene catalogue.</title>
        <authorList>
            <person name="Kono N."/>
            <person name="Nakamura H."/>
            <person name="Ohtoshi R."/>
            <person name="Moran D.A.P."/>
            <person name="Shinohara A."/>
            <person name="Yoshida Y."/>
            <person name="Fujiwara M."/>
            <person name="Mori M."/>
            <person name="Tomita M."/>
            <person name="Arakawa K."/>
        </authorList>
    </citation>
    <scope>NUCLEOTIDE SEQUENCE [LARGE SCALE GENOMIC DNA]</scope>
</reference>
<evidence type="ECO:0000313" key="1">
    <source>
        <dbReference type="EMBL" id="GBM63390.1"/>
    </source>
</evidence>
<dbReference type="Proteomes" id="UP000499080">
    <property type="component" value="Unassembled WGS sequence"/>
</dbReference>
<keyword evidence="2" id="KW-1185">Reference proteome</keyword>
<sequence>MDGFGGKYIPTALEKVKVYTTLMCTKNLESRIEVKCLPPSFRGPYKLLHTIISAKPDLQNKILFICCHTCNYIYVHNGILFALSTISLAVQNWVQSLDFNTGRSQVQDSVAKNNRKLSGTSAHSIVRFYCHRVGTSSSNF</sequence>
<evidence type="ECO:0000313" key="2">
    <source>
        <dbReference type="Proteomes" id="UP000499080"/>
    </source>
</evidence>
<organism evidence="1 2">
    <name type="scientific">Araneus ventricosus</name>
    <name type="common">Orbweaver spider</name>
    <name type="synonym">Epeira ventricosa</name>
    <dbReference type="NCBI Taxonomy" id="182803"/>
    <lineage>
        <taxon>Eukaryota</taxon>
        <taxon>Metazoa</taxon>
        <taxon>Ecdysozoa</taxon>
        <taxon>Arthropoda</taxon>
        <taxon>Chelicerata</taxon>
        <taxon>Arachnida</taxon>
        <taxon>Araneae</taxon>
        <taxon>Araneomorphae</taxon>
        <taxon>Entelegynae</taxon>
        <taxon>Araneoidea</taxon>
        <taxon>Araneidae</taxon>
        <taxon>Araneus</taxon>
    </lineage>
</organism>